<proteinExistence type="predicted"/>
<sequence length="198" mass="21440">MCVAFATDAICHSIDRYHYLDLYPVDDNELERMGYQKLAPESSGEGVQSVAAIDDTVSAINSDFVVPDLKCLDHFNPEQGVVGPLTGPKSITALLANLPPPMNFIGPYVDVEAFLAGLSPPDEADVPQSATDKRVEATQTPASNEDAVKSGTGKRKKKSQGDSDDETTNTVRATKGTIRRPVNIFNKRMRSTLAKDNQ</sequence>
<keyword evidence="3" id="KW-1185">Reference proteome</keyword>
<feature type="region of interest" description="Disordered" evidence="1">
    <location>
        <begin position="120"/>
        <end position="198"/>
    </location>
</feature>
<accession>A0A0L0G7Q6</accession>
<dbReference type="GeneID" id="25903379"/>
<dbReference type="GO" id="GO:0031124">
    <property type="term" value="P:mRNA 3'-end processing"/>
    <property type="evidence" value="ECO:0007669"/>
    <property type="project" value="InterPro"/>
</dbReference>
<dbReference type="InterPro" id="IPR045243">
    <property type="entry name" value="Rna14-like"/>
</dbReference>
<dbReference type="PANTHER" id="PTHR19980:SF0">
    <property type="entry name" value="CLEAVAGE STIMULATION FACTOR SUBUNIT 3"/>
    <property type="match status" value="1"/>
</dbReference>
<gene>
    <name evidence="2" type="ORF">SARC_02875</name>
</gene>
<evidence type="ECO:0000313" key="2">
    <source>
        <dbReference type="EMBL" id="KNC84921.1"/>
    </source>
</evidence>
<name>A0A0L0G7Q6_9EUKA</name>
<dbReference type="RefSeq" id="XP_014158823.1">
    <property type="nucleotide sequence ID" value="XM_014303348.1"/>
</dbReference>
<dbReference type="STRING" id="667725.A0A0L0G7Q6"/>
<dbReference type="GO" id="GO:0005634">
    <property type="term" value="C:nucleus"/>
    <property type="evidence" value="ECO:0007669"/>
    <property type="project" value="TreeGrafter"/>
</dbReference>
<organism evidence="2 3">
    <name type="scientific">Sphaeroforma arctica JP610</name>
    <dbReference type="NCBI Taxonomy" id="667725"/>
    <lineage>
        <taxon>Eukaryota</taxon>
        <taxon>Ichthyosporea</taxon>
        <taxon>Ichthyophonida</taxon>
        <taxon>Sphaeroforma</taxon>
    </lineage>
</organism>
<reference evidence="2 3" key="1">
    <citation type="submission" date="2011-02" db="EMBL/GenBank/DDBJ databases">
        <title>The Genome Sequence of Sphaeroforma arctica JP610.</title>
        <authorList>
            <consortium name="The Broad Institute Genome Sequencing Platform"/>
            <person name="Russ C."/>
            <person name="Cuomo C."/>
            <person name="Young S.K."/>
            <person name="Zeng Q."/>
            <person name="Gargeya S."/>
            <person name="Alvarado L."/>
            <person name="Berlin A."/>
            <person name="Chapman S.B."/>
            <person name="Chen Z."/>
            <person name="Freedman E."/>
            <person name="Gellesch M."/>
            <person name="Goldberg J."/>
            <person name="Griggs A."/>
            <person name="Gujja S."/>
            <person name="Heilman E."/>
            <person name="Heiman D."/>
            <person name="Howarth C."/>
            <person name="Mehta T."/>
            <person name="Neiman D."/>
            <person name="Pearson M."/>
            <person name="Roberts A."/>
            <person name="Saif S."/>
            <person name="Shea T."/>
            <person name="Shenoy N."/>
            <person name="Sisk P."/>
            <person name="Stolte C."/>
            <person name="Sykes S."/>
            <person name="White J."/>
            <person name="Yandava C."/>
            <person name="Burger G."/>
            <person name="Gray M.W."/>
            <person name="Holland P.W.H."/>
            <person name="King N."/>
            <person name="Lang F.B.F."/>
            <person name="Roger A.J."/>
            <person name="Ruiz-Trillo I."/>
            <person name="Haas B."/>
            <person name="Nusbaum C."/>
            <person name="Birren B."/>
        </authorList>
    </citation>
    <scope>NUCLEOTIDE SEQUENCE [LARGE SCALE GENOMIC DNA]</scope>
    <source>
        <strain evidence="2 3">JP610</strain>
    </source>
</reference>
<dbReference type="PANTHER" id="PTHR19980">
    <property type="entry name" value="RNA CLEAVAGE STIMULATION FACTOR"/>
    <property type="match status" value="1"/>
</dbReference>
<dbReference type="Proteomes" id="UP000054560">
    <property type="component" value="Unassembled WGS sequence"/>
</dbReference>
<dbReference type="GO" id="GO:0003729">
    <property type="term" value="F:mRNA binding"/>
    <property type="evidence" value="ECO:0007669"/>
    <property type="project" value="TreeGrafter"/>
</dbReference>
<protein>
    <submittedName>
        <fullName evidence="2">Uncharacterized protein</fullName>
    </submittedName>
</protein>
<evidence type="ECO:0000256" key="1">
    <source>
        <dbReference type="SAM" id="MobiDB-lite"/>
    </source>
</evidence>
<dbReference type="OrthoDB" id="26282at2759"/>
<dbReference type="AlphaFoldDB" id="A0A0L0G7Q6"/>
<evidence type="ECO:0000313" key="3">
    <source>
        <dbReference type="Proteomes" id="UP000054560"/>
    </source>
</evidence>
<dbReference type="EMBL" id="KQ241731">
    <property type="protein sequence ID" value="KNC84921.1"/>
    <property type="molecule type" value="Genomic_DNA"/>
</dbReference>